<dbReference type="AlphaFoldDB" id="A0A5Q6RZS8"/>
<reference evidence="2 3" key="1">
    <citation type="submission" date="2019-09" db="EMBL/GenBank/DDBJ databases">
        <title>Mumia zhuanghuii sp. nov. isolated from the intestinal contents of plateau pika (Ochotona curzoniae) in the Qinghai-Tibet plateau of China.</title>
        <authorList>
            <person name="Tian Z."/>
        </authorList>
    </citation>
    <scope>NUCLEOTIDE SEQUENCE [LARGE SCALE GENOMIC DNA]</scope>
    <source>
        <strain evidence="3">350</strain>
    </source>
</reference>
<dbReference type="Pfam" id="PF12867">
    <property type="entry name" value="DinB_2"/>
    <property type="match status" value="1"/>
</dbReference>
<name>A0A5Q6RZS8_9ACTN</name>
<organism evidence="2 3">
    <name type="scientific">Mumia zhuanghuii</name>
    <dbReference type="NCBI Taxonomy" id="2585211"/>
    <lineage>
        <taxon>Bacteria</taxon>
        <taxon>Bacillati</taxon>
        <taxon>Actinomycetota</taxon>
        <taxon>Actinomycetes</taxon>
        <taxon>Propionibacteriales</taxon>
        <taxon>Nocardioidaceae</taxon>
        <taxon>Mumia</taxon>
    </lineage>
</organism>
<evidence type="ECO:0000313" key="2">
    <source>
        <dbReference type="EMBL" id="KAA1423616.1"/>
    </source>
</evidence>
<feature type="domain" description="DinB-like" evidence="1">
    <location>
        <begin position="106"/>
        <end position="224"/>
    </location>
</feature>
<evidence type="ECO:0000313" key="3">
    <source>
        <dbReference type="Proteomes" id="UP000307768"/>
    </source>
</evidence>
<comment type="caution">
    <text evidence="2">The sequence shown here is derived from an EMBL/GenBank/DDBJ whole genome shotgun (WGS) entry which is preliminary data.</text>
</comment>
<dbReference type="RefSeq" id="WP_149769136.1">
    <property type="nucleotide sequence ID" value="NZ_VDFQ02000002.1"/>
</dbReference>
<dbReference type="EMBL" id="VDFQ02000002">
    <property type="protein sequence ID" value="KAA1423616.1"/>
    <property type="molecule type" value="Genomic_DNA"/>
</dbReference>
<dbReference type="InterPro" id="IPR024775">
    <property type="entry name" value="DinB-like"/>
</dbReference>
<proteinExistence type="predicted"/>
<protein>
    <submittedName>
        <fullName evidence="2">DinB family protein</fullName>
    </submittedName>
</protein>
<dbReference type="Gene3D" id="1.20.120.450">
    <property type="entry name" value="dinb family like domain"/>
    <property type="match status" value="1"/>
</dbReference>
<gene>
    <name evidence="2" type="ORF">FE697_008480</name>
</gene>
<accession>A0A5Q6RZS8</accession>
<dbReference type="Proteomes" id="UP000307768">
    <property type="component" value="Unassembled WGS sequence"/>
</dbReference>
<dbReference type="InterPro" id="IPR034660">
    <property type="entry name" value="DinB/YfiT-like"/>
</dbReference>
<dbReference type="OrthoDB" id="3542438at2"/>
<sequence>MTGTGREFIEEDLAGARFVRSDLAGAVMRGVYVSGLDIDTPDLTDGPLLVNGVDVAPFVEDRLNGRFPGRDLKWSDDPAGLQAAWSAVEAAWSDALVAARGREDVSVDGEWTFAETVHHLVMATDIWLSGAIRGEEQPLHPIGQPFTEYAADGGDVTLFREPTSYDEVLAVRAEHQGMVRDYLSGVTPEILQEERANPWAPHVRVTVLHCLHVILNEEWEHLRFALRDLAADGRTES</sequence>
<evidence type="ECO:0000259" key="1">
    <source>
        <dbReference type="Pfam" id="PF12867"/>
    </source>
</evidence>
<dbReference type="SUPFAM" id="SSF109854">
    <property type="entry name" value="DinB/YfiT-like putative metalloenzymes"/>
    <property type="match status" value="1"/>
</dbReference>